<reference evidence="4" key="2">
    <citation type="journal article" date="2023" name="BMC Genomics">
        <title>Pest status, molecular evolution, and epigenetic factors derived from the genome assembly of Frankliniella fusca, a thysanopteran phytovirus vector.</title>
        <authorList>
            <person name="Catto M.A."/>
            <person name="Labadie P.E."/>
            <person name="Jacobson A.L."/>
            <person name="Kennedy G.G."/>
            <person name="Srinivasan R."/>
            <person name="Hunt B.G."/>
        </authorList>
    </citation>
    <scope>NUCLEOTIDE SEQUENCE</scope>
    <source>
        <strain evidence="4">PL_HMW_Pooled</strain>
    </source>
</reference>
<feature type="region of interest" description="Disordered" evidence="2">
    <location>
        <begin position="90"/>
        <end position="109"/>
    </location>
</feature>
<feature type="compositionally biased region" description="Polar residues" evidence="2">
    <location>
        <begin position="100"/>
        <end position="109"/>
    </location>
</feature>
<reference evidence="4" key="1">
    <citation type="submission" date="2021-07" db="EMBL/GenBank/DDBJ databases">
        <authorList>
            <person name="Catto M.A."/>
            <person name="Jacobson A."/>
            <person name="Kennedy G."/>
            <person name="Labadie P."/>
            <person name="Hunt B.G."/>
            <person name="Srinivasan R."/>
        </authorList>
    </citation>
    <scope>NUCLEOTIDE SEQUENCE</scope>
    <source>
        <strain evidence="4">PL_HMW_Pooled</strain>
        <tissue evidence="4">Head</tissue>
    </source>
</reference>
<name>A0AAE1GRS5_9NEOP</name>
<dbReference type="PROSITE" id="PS50157">
    <property type="entry name" value="ZINC_FINGER_C2H2_2"/>
    <property type="match status" value="1"/>
</dbReference>
<dbReference type="SMART" id="SM00355">
    <property type="entry name" value="ZnF_C2H2"/>
    <property type="match status" value="2"/>
</dbReference>
<dbReference type="GO" id="GO:0008270">
    <property type="term" value="F:zinc ion binding"/>
    <property type="evidence" value="ECO:0007669"/>
    <property type="project" value="UniProtKB-KW"/>
</dbReference>
<evidence type="ECO:0000313" key="4">
    <source>
        <dbReference type="EMBL" id="KAK3907799.1"/>
    </source>
</evidence>
<evidence type="ECO:0000256" key="1">
    <source>
        <dbReference type="PROSITE-ProRule" id="PRU00042"/>
    </source>
</evidence>
<organism evidence="4 5">
    <name type="scientific">Frankliniella fusca</name>
    <dbReference type="NCBI Taxonomy" id="407009"/>
    <lineage>
        <taxon>Eukaryota</taxon>
        <taxon>Metazoa</taxon>
        <taxon>Ecdysozoa</taxon>
        <taxon>Arthropoda</taxon>
        <taxon>Hexapoda</taxon>
        <taxon>Insecta</taxon>
        <taxon>Pterygota</taxon>
        <taxon>Neoptera</taxon>
        <taxon>Paraneoptera</taxon>
        <taxon>Thysanoptera</taxon>
        <taxon>Terebrantia</taxon>
        <taxon>Thripoidea</taxon>
        <taxon>Thripidae</taxon>
        <taxon>Frankliniella</taxon>
    </lineage>
</organism>
<keyword evidence="1" id="KW-0863">Zinc-finger</keyword>
<gene>
    <name evidence="4" type="ORF">KUF71_018435</name>
</gene>
<protein>
    <submittedName>
        <fullName evidence="4">Zinc finger protein 143</fullName>
    </submittedName>
</protein>
<evidence type="ECO:0000313" key="5">
    <source>
        <dbReference type="Proteomes" id="UP001219518"/>
    </source>
</evidence>
<proteinExistence type="predicted"/>
<dbReference type="PROSITE" id="PS00028">
    <property type="entry name" value="ZINC_FINGER_C2H2_1"/>
    <property type="match status" value="1"/>
</dbReference>
<evidence type="ECO:0000256" key="2">
    <source>
        <dbReference type="SAM" id="MobiDB-lite"/>
    </source>
</evidence>
<accession>A0AAE1GRS5</accession>
<dbReference type="InterPro" id="IPR013087">
    <property type="entry name" value="Znf_C2H2_type"/>
</dbReference>
<keyword evidence="5" id="KW-1185">Reference proteome</keyword>
<feature type="region of interest" description="Disordered" evidence="2">
    <location>
        <begin position="50"/>
        <end position="76"/>
    </location>
</feature>
<feature type="domain" description="C2H2-type" evidence="3">
    <location>
        <begin position="41"/>
        <end position="71"/>
    </location>
</feature>
<dbReference type="Gene3D" id="3.30.160.60">
    <property type="entry name" value="Classic Zinc Finger"/>
    <property type="match status" value="1"/>
</dbReference>
<keyword evidence="1" id="KW-0479">Metal-binding</keyword>
<evidence type="ECO:0000259" key="3">
    <source>
        <dbReference type="PROSITE" id="PS50157"/>
    </source>
</evidence>
<keyword evidence="1" id="KW-0862">Zinc</keyword>
<sequence length="843" mass="96591">MDFPHKCNHVSCKNAPPSFHTKSKLVAHLRIYHIDGRKESVLCPEEGCTKTFDSSSSFSQHLSKNHKSSRSTENIIQEDPQLEDAENLHQRKDPAGHGPGTSSDTPANDQLQTHVVHPNIAKFYLMLEAEKLVLASTVQDIFDGVGYMNSLSHAAISEILTKALKDRIPDRDLDSLKLRIKLNDPVSNAHHKDAPGPKLTTNFLRKKYYQKYFRYEEPVEYTIGPDPTLKDHCIAYVSIRRNLENMLKDPTIQKQVDISFLEEIPEGRCPSTVIKNYTNGSIYIKRAKLHGVKRFCIVLFVDAFNPAKSSSREENRYKSVGMYMSLLNLSPASRSNLSSVRLVMLVLNEVLKNNRQECFSYVIDELKNLLTDGIDYRGEKIPVTLEKIAGDNLGQHMIGGFLESFHPNIEYPCRYCEVTNKIYIKKPWVIGELRTRESYNRCVTELQDLKDGLAVRGQLRKDKVYSVKGIKLNSDFNNVPLFHVCDPHLSPCVGHDGFGGSWEYDMAMMIAYFVNDKKWMTYKLLNERTKIFKFSGSDCTNVPAAVKESREKLGGHEVQNWTLIRLFVFFVGDLVETSDPVWQLYLKLKCFVEYVCAPQLTLEQICHMKYLSVEYLRSRYDEDLPIQLNTTVKTHYTAHFADLYELEGPLCQAWTLRFESKHALLGRALEASKTHVNVITTMGKKDQLFSSYLLTQEIFPDGPQDMKKASPVVKSDYPDCFQPVLQRRVFTPNALDVRAVTVDNQEFKRGIYLLLNKEGDTIFVGKIMFIICDGLDTFFLTNKYESIFLQGYGIYEVQSEEPVIFELLHYSSSSDISIQPVYDFNDKQCFSLKHALLEESTMY</sequence>
<comment type="caution">
    <text evidence="4">The sequence shown here is derived from an EMBL/GenBank/DDBJ whole genome shotgun (WGS) entry which is preliminary data.</text>
</comment>
<dbReference type="AlphaFoldDB" id="A0AAE1GRS5"/>
<dbReference type="EMBL" id="JAHWGI010000020">
    <property type="protein sequence ID" value="KAK3907799.1"/>
    <property type="molecule type" value="Genomic_DNA"/>
</dbReference>
<dbReference type="Proteomes" id="UP001219518">
    <property type="component" value="Unassembled WGS sequence"/>
</dbReference>